<dbReference type="Pfam" id="PF10609">
    <property type="entry name" value="ParA"/>
    <property type="match status" value="1"/>
</dbReference>
<organism evidence="7 8">
    <name type="scientific">Bacteroides graminisolvens DSM 19988 = JCM 15093</name>
    <dbReference type="NCBI Taxonomy" id="1121097"/>
    <lineage>
        <taxon>Bacteria</taxon>
        <taxon>Pseudomonadati</taxon>
        <taxon>Bacteroidota</taxon>
        <taxon>Bacteroidia</taxon>
        <taxon>Bacteroidales</taxon>
        <taxon>Bacteroidaceae</taxon>
        <taxon>Bacteroides</taxon>
    </lineage>
</organism>
<keyword evidence="6" id="KW-0378">Hydrolase</keyword>
<dbReference type="HAMAP" id="MF_02040">
    <property type="entry name" value="Mrp_NBP35"/>
    <property type="match status" value="1"/>
</dbReference>
<dbReference type="CDD" id="cd02037">
    <property type="entry name" value="Mrp_NBP35"/>
    <property type="match status" value="1"/>
</dbReference>
<comment type="caution">
    <text evidence="7">The sequence shown here is derived from an EMBL/GenBank/DDBJ whole genome shotgun (WGS) entry which is preliminary data.</text>
</comment>
<feature type="binding site" evidence="6">
    <location>
        <begin position="21"/>
        <end position="28"/>
    </location>
    <ligand>
        <name>ATP</name>
        <dbReference type="ChEBI" id="CHEBI:30616"/>
    </ligand>
</feature>
<evidence type="ECO:0000256" key="3">
    <source>
        <dbReference type="ARBA" id="ARBA00022840"/>
    </source>
</evidence>
<dbReference type="PANTHER" id="PTHR42961:SF2">
    <property type="entry name" value="IRON-SULFUR PROTEIN NUBPL"/>
    <property type="match status" value="1"/>
</dbReference>
<dbReference type="GO" id="GO:0140663">
    <property type="term" value="F:ATP-dependent FeS chaperone activity"/>
    <property type="evidence" value="ECO:0007669"/>
    <property type="project" value="InterPro"/>
</dbReference>
<keyword evidence="2 6" id="KW-0547">Nucleotide-binding</keyword>
<dbReference type="OrthoDB" id="9809679at2"/>
<evidence type="ECO:0000256" key="5">
    <source>
        <dbReference type="ARBA" id="ARBA00023014"/>
    </source>
</evidence>
<keyword evidence="1 6" id="KW-0479">Metal-binding</keyword>
<comment type="subunit">
    <text evidence="6">Homodimer.</text>
</comment>
<keyword evidence="8" id="KW-1185">Reference proteome</keyword>
<dbReference type="FunFam" id="3.40.50.300:FF:001119">
    <property type="entry name" value="Iron-sulfur cluster carrier protein"/>
    <property type="match status" value="1"/>
</dbReference>
<dbReference type="GO" id="GO:0005524">
    <property type="term" value="F:ATP binding"/>
    <property type="evidence" value="ECO:0007669"/>
    <property type="project" value="UniProtKB-UniRule"/>
</dbReference>
<keyword evidence="4 6" id="KW-0408">Iron</keyword>
<dbReference type="GO" id="GO:0016226">
    <property type="term" value="P:iron-sulfur cluster assembly"/>
    <property type="evidence" value="ECO:0007669"/>
    <property type="project" value="InterPro"/>
</dbReference>
<evidence type="ECO:0000256" key="1">
    <source>
        <dbReference type="ARBA" id="ARBA00022723"/>
    </source>
</evidence>
<evidence type="ECO:0000256" key="6">
    <source>
        <dbReference type="HAMAP-Rule" id="MF_02040"/>
    </source>
</evidence>
<name>A0A069D151_9BACE</name>
<evidence type="ECO:0000313" key="7">
    <source>
        <dbReference type="EMBL" id="GAK36065.1"/>
    </source>
</evidence>
<sequence length="269" mass="29506">MKVFDKTPLEGVKHTIVVASGKGGVGKSTVSANLAMTLADKGYKVALVDADIYGPSIPKIFDVENERPCLSVKADKDGMMDPIQKYGVKINSLGFFADKGKSIVWRGPMASNAITQLFTQTYWDDIDYMIIDFPPGTGDIQITAVQKFEIDGAIVVTTPQELSLNDARKGTEMLTNENIHIPLIGVVENMSWFTPLQHPDEKYFIFGKNGGQTLADEFSVPLLAQIPLIKEVGELAEQGKAFSALDNKDLKLVFEQLAEVVVAFCEEKK</sequence>
<gene>
    <name evidence="7" type="ORF">JCM15093_1199</name>
</gene>
<dbReference type="GO" id="GO:0051539">
    <property type="term" value="F:4 iron, 4 sulfur cluster binding"/>
    <property type="evidence" value="ECO:0007669"/>
    <property type="project" value="TreeGrafter"/>
</dbReference>
<comment type="similarity">
    <text evidence="6">Belongs to the Mrp/NBP35 ATP-binding proteins family.</text>
</comment>
<evidence type="ECO:0000256" key="2">
    <source>
        <dbReference type="ARBA" id="ARBA00022741"/>
    </source>
</evidence>
<dbReference type="GO" id="GO:0016887">
    <property type="term" value="F:ATP hydrolysis activity"/>
    <property type="evidence" value="ECO:0007669"/>
    <property type="project" value="UniProtKB-UniRule"/>
</dbReference>
<evidence type="ECO:0000313" key="8">
    <source>
        <dbReference type="Proteomes" id="UP000027601"/>
    </source>
</evidence>
<dbReference type="InterPro" id="IPR027417">
    <property type="entry name" value="P-loop_NTPase"/>
</dbReference>
<comment type="function">
    <text evidence="6">Binds and transfers iron-sulfur (Fe-S) clusters to target apoproteins. Can hydrolyze ATP.</text>
</comment>
<keyword evidence="3 6" id="KW-0067">ATP-binding</keyword>
<dbReference type="InterPro" id="IPR000808">
    <property type="entry name" value="Mrp-like_CS"/>
</dbReference>
<protein>
    <recommendedName>
        <fullName evidence="6">Iron-sulfur cluster carrier protein</fullName>
    </recommendedName>
</protein>
<dbReference type="SUPFAM" id="SSF52540">
    <property type="entry name" value="P-loop containing nucleoside triphosphate hydrolases"/>
    <property type="match status" value="1"/>
</dbReference>
<dbReference type="GO" id="GO:0046872">
    <property type="term" value="F:metal ion binding"/>
    <property type="evidence" value="ECO:0007669"/>
    <property type="project" value="UniProtKB-KW"/>
</dbReference>
<dbReference type="AlphaFoldDB" id="A0A069D151"/>
<dbReference type="InterPro" id="IPR019591">
    <property type="entry name" value="Mrp/NBP35_ATP-bd"/>
</dbReference>
<dbReference type="eggNOG" id="COG0489">
    <property type="taxonomic scope" value="Bacteria"/>
</dbReference>
<accession>A0A069D151</accession>
<dbReference type="InterPro" id="IPR044304">
    <property type="entry name" value="NUBPL-like"/>
</dbReference>
<dbReference type="STRING" id="1121097.GCA_000428125_00029"/>
<dbReference type="PROSITE" id="PS01215">
    <property type="entry name" value="MRP"/>
    <property type="match status" value="1"/>
</dbReference>
<dbReference type="RefSeq" id="WP_024996057.1">
    <property type="nucleotide sequence ID" value="NZ_ATZI01000001.1"/>
</dbReference>
<dbReference type="Gene3D" id="3.40.50.300">
    <property type="entry name" value="P-loop containing nucleotide triphosphate hydrolases"/>
    <property type="match status" value="1"/>
</dbReference>
<proteinExistence type="inferred from homology"/>
<reference evidence="7 8" key="1">
    <citation type="journal article" date="2015" name="Microbes Environ.">
        <title>Distribution and evolution of nitrogen fixation genes in the phylum bacteroidetes.</title>
        <authorList>
            <person name="Inoue J."/>
            <person name="Oshima K."/>
            <person name="Suda W."/>
            <person name="Sakamoto M."/>
            <person name="Iino T."/>
            <person name="Noda S."/>
            <person name="Hongoh Y."/>
            <person name="Hattori M."/>
            <person name="Ohkuma M."/>
        </authorList>
    </citation>
    <scope>NUCLEOTIDE SEQUENCE [LARGE SCALE GENOMIC DNA]</scope>
    <source>
        <strain evidence="7 8">JCM 15093</strain>
    </source>
</reference>
<dbReference type="InterPro" id="IPR033756">
    <property type="entry name" value="YlxH/NBP35"/>
</dbReference>
<dbReference type="EMBL" id="BAJS01000004">
    <property type="protein sequence ID" value="GAK36065.1"/>
    <property type="molecule type" value="Genomic_DNA"/>
</dbReference>
<dbReference type="PANTHER" id="PTHR42961">
    <property type="entry name" value="IRON-SULFUR PROTEIN NUBPL"/>
    <property type="match status" value="1"/>
</dbReference>
<evidence type="ECO:0000256" key="4">
    <source>
        <dbReference type="ARBA" id="ARBA00023004"/>
    </source>
</evidence>
<keyword evidence="5 6" id="KW-0411">Iron-sulfur</keyword>
<dbReference type="Proteomes" id="UP000027601">
    <property type="component" value="Unassembled WGS sequence"/>
</dbReference>